<evidence type="ECO:0000256" key="3">
    <source>
        <dbReference type="ARBA" id="ARBA00022771"/>
    </source>
</evidence>
<evidence type="ECO:0000256" key="5">
    <source>
        <dbReference type="SAM" id="MobiDB-lite"/>
    </source>
</evidence>
<evidence type="ECO:0000256" key="1">
    <source>
        <dbReference type="ARBA" id="ARBA00009374"/>
    </source>
</evidence>
<evidence type="ECO:0000256" key="2">
    <source>
        <dbReference type="ARBA" id="ARBA00022723"/>
    </source>
</evidence>
<protein>
    <recommendedName>
        <fullName evidence="6">FLZ-type domain-containing protein</fullName>
    </recommendedName>
</protein>
<name>A0AAE1JCM8_9FABA</name>
<evidence type="ECO:0000313" key="8">
    <source>
        <dbReference type="Proteomes" id="UP001293593"/>
    </source>
</evidence>
<feature type="compositionally biased region" description="Basic residues" evidence="5">
    <location>
        <begin position="50"/>
        <end position="59"/>
    </location>
</feature>
<comment type="caution">
    <text evidence="7">The sequence shown here is derived from an EMBL/GenBank/DDBJ whole genome shotgun (WGS) entry which is preliminary data.</text>
</comment>
<feature type="domain" description="FLZ-type" evidence="6">
    <location>
        <begin position="101"/>
        <end position="145"/>
    </location>
</feature>
<keyword evidence="3" id="KW-0863">Zinc-finger</keyword>
<proteinExistence type="inferred from homology"/>
<feature type="compositionally biased region" description="Basic and acidic residues" evidence="5">
    <location>
        <begin position="11"/>
        <end position="21"/>
    </location>
</feature>
<evidence type="ECO:0000313" key="7">
    <source>
        <dbReference type="EMBL" id="KAK4267138.1"/>
    </source>
</evidence>
<dbReference type="EMBL" id="JAWXYG010000007">
    <property type="protein sequence ID" value="KAK4267138.1"/>
    <property type="molecule type" value="Genomic_DNA"/>
</dbReference>
<comment type="similarity">
    <text evidence="1">Belongs to the FLZ family.</text>
</comment>
<gene>
    <name evidence="7" type="ORF">QN277_023961</name>
</gene>
<dbReference type="Proteomes" id="UP001293593">
    <property type="component" value="Unassembled WGS sequence"/>
</dbReference>
<evidence type="ECO:0000256" key="4">
    <source>
        <dbReference type="PROSITE-ProRule" id="PRU01131"/>
    </source>
</evidence>
<reference evidence="7" key="1">
    <citation type="submission" date="2023-10" db="EMBL/GenBank/DDBJ databases">
        <title>Chromosome-level genome of the transformable northern wattle, Acacia crassicarpa.</title>
        <authorList>
            <person name="Massaro I."/>
            <person name="Sinha N.R."/>
            <person name="Poethig S."/>
            <person name="Leichty A.R."/>
        </authorList>
    </citation>
    <scope>NUCLEOTIDE SEQUENCE</scope>
    <source>
        <strain evidence="7">Acra3RX</strain>
        <tissue evidence="7">Leaf</tissue>
    </source>
</reference>
<dbReference type="InterPro" id="IPR044181">
    <property type="entry name" value="FLZ17/18"/>
</dbReference>
<accession>A0AAE1JCM8</accession>
<keyword evidence="8" id="KW-1185">Reference proteome</keyword>
<keyword evidence="3" id="KW-0862">Zinc</keyword>
<dbReference type="InterPro" id="IPR007650">
    <property type="entry name" value="Zf-FLZ_dom"/>
</dbReference>
<dbReference type="GO" id="GO:0008270">
    <property type="term" value="F:zinc ion binding"/>
    <property type="evidence" value="ECO:0007669"/>
    <property type="project" value="UniProtKB-KW"/>
</dbReference>
<dbReference type="PANTHER" id="PTHR47847:SF2">
    <property type="entry name" value="FCS-LIKE ZINC FINGER 17-RELATED"/>
    <property type="match status" value="1"/>
</dbReference>
<dbReference type="AlphaFoldDB" id="A0AAE1JCM8"/>
<feature type="zinc finger region" description="FLZ-type" evidence="4">
    <location>
        <begin position="101"/>
        <end position="145"/>
    </location>
</feature>
<dbReference type="PANTHER" id="PTHR47847">
    <property type="entry name" value="FCS-LIKE ZINC FINGER 17"/>
    <property type="match status" value="1"/>
</dbReference>
<dbReference type="PROSITE" id="PS51795">
    <property type="entry name" value="ZF_FLZ"/>
    <property type="match status" value="1"/>
</dbReference>
<sequence length="203" mass="23366">MLPKFMSPFNKVEEAKQDENLKKKKKKKLTDQKRNSTYCSSSSEEDGGGRGRRNHHHHQTAMDVIGLRIVTQITNSKSTKSNNVVVKSSLRKSNSDATTTCFLKTCSLCNKILSPDKDIYMYRGDQGFCSIECRNRQIVMDEMRELEESTKLRNSSSSSPRNCWNDVSRLSRETRLILEDIRLRRLQSKPIPSSHQNHWAIVS</sequence>
<keyword evidence="2" id="KW-0479">Metal-binding</keyword>
<organism evidence="7 8">
    <name type="scientific">Acacia crassicarpa</name>
    <name type="common">northern wattle</name>
    <dbReference type="NCBI Taxonomy" id="499986"/>
    <lineage>
        <taxon>Eukaryota</taxon>
        <taxon>Viridiplantae</taxon>
        <taxon>Streptophyta</taxon>
        <taxon>Embryophyta</taxon>
        <taxon>Tracheophyta</taxon>
        <taxon>Spermatophyta</taxon>
        <taxon>Magnoliopsida</taxon>
        <taxon>eudicotyledons</taxon>
        <taxon>Gunneridae</taxon>
        <taxon>Pentapetalae</taxon>
        <taxon>rosids</taxon>
        <taxon>fabids</taxon>
        <taxon>Fabales</taxon>
        <taxon>Fabaceae</taxon>
        <taxon>Caesalpinioideae</taxon>
        <taxon>mimosoid clade</taxon>
        <taxon>Acacieae</taxon>
        <taxon>Acacia</taxon>
    </lineage>
</organism>
<dbReference type="Pfam" id="PF04570">
    <property type="entry name" value="zf-FLZ"/>
    <property type="match status" value="1"/>
</dbReference>
<evidence type="ECO:0000259" key="6">
    <source>
        <dbReference type="PROSITE" id="PS51795"/>
    </source>
</evidence>
<feature type="region of interest" description="Disordered" evidence="5">
    <location>
        <begin position="1"/>
        <end position="63"/>
    </location>
</feature>